<organism evidence="1 2">
    <name type="scientific">Sporanaerobium hydrogeniformans</name>
    <dbReference type="NCBI Taxonomy" id="3072179"/>
    <lineage>
        <taxon>Bacteria</taxon>
        <taxon>Bacillati</taxon>
        <taxon>Bacillota</taxon>
        <taxon>Clostridia</taxon>
        <taxon>Lachnospirales</taxon>
        <taxon>Lachnospiraceae</taxon>
        <taxon>Sporanaerobium</taxon>
    </lineage>
</organism>
<proteinExistence type="predicted"/>
<sequence>MKTIDLIEMSIRNLWRRKVRTLLTILGVIIGASSIILMLSLGIAMDRNFEQQIMQMGSLTTISVSSNNYGDPKAPKLDDKALESFKKLGYVERVVPIVQDQFYVTFGKYRSNYPMQVYGMDAEDMAALGYQPVEGRLLGEGEKTGIVIGGGLTYEFTKIGKRFNWRVEQQALPIQLEEDKMTLEIVQFDYQTGKPLLKDQEGNKIKVPKVPELKVVGMLSENNWEVSRSIYVPREIFNTLVVQKKKYEEKLNGKQTTVGGNSWGRQDNQKGVYQEVKVKVNDRNEVLGVQEKIKDLGYYAYSSMDQLTQMKKISGGIQMALGGIGAVSLFVAAIGIANTMMMSIYERTKEIGIMKVIGAKIIDIKKMFLIEAILIGAIGGSIGVLFSYGVSLLINTVGGGIAGMMGMYGATQVSVIPVWLALGAIVFSTLIGLISGYLPARRAMKLSALTAIKTE</sequence>
<keyword evidence="2" id="KW-1185">Reference proteome</keyword>
<accession>A0AC61DHQ3</accession>
<gene>
    <name evidence="1" type="ORF">CS063_02260</name>
</gene>
<dbReference type="Proteomes" id="UP000224460">
    <property type="component" value="Unassembled WGS sequence"/>
</dbReference>
<protein>
    <submittedName>
        <fullName evidence="1">ABC transporter</fullName>
    </submittedName>
</protein>
<name>A0AC61DHQ3_9FIRM</name>
<reference evidence="1" key="1">
    <citation type="submission" date="2017-10" db="EMBL/GenBank/DDBJ databases">
        <title>Genome sequence of cellulolytic Lachnospiraceae bacterium XHS1971 isolated from hotspring sediment.</title>
        <authorList>
            <person name="Vasudevan G."/>
            <person name="Joshi A.J."/>
            <person name="Hivarkar S."/>
            <person name="Lanjekar V.B."/>
            <person name="Dhakephalkar P.K."/>
            <person name="Dagar S."/>
        </authorList>
    </citation>
    <scope>NUCLEOTIDE SEQUENCE</scope>
    <source>
        <strain evidence="1">XHS1971</strain>
    </source>
</reference>
<comment type="caution">
    <text evidence="1">The sequence shown here is derived from an EMBL/GenBank/DDBJ whole genome shotgun (WGS) entry which is preliminary data.</text>
</comment>
<evidence type="ECO:0000313" key="2">
    <source>
        <dbReference type="Proteomes" id="UP000224460"/>
    </source>
</evidence>
<evidence type="ECO:0000313" key="1">
    <source>
        <dbReference type="EMBL" id="PHV72320.1"/>
    </source>
</evidence>
<dbReference type="EMBL" id="PEDL01000001">
    <property type="protein sequence ID" value="PHV72320.1"/>
    <property type="molecule type" value="Genomic_DNA"/>
</dbReference>